<dbReference type="EMBL" id="JARJCM010000004">
    <property type="protein sequence ID" value="KAJ7045359.1"/>
    <property type="molecule type" value="Genomic_DNA"/>
</dbReference>
<keyword evidence="12" id="KW-1185">Reference proteome</keyword>
<evidence type="ECO:0000313" key="12">
    <source>
        <dbReference type="Proteomes" id="UP001218188"/>
    </source>
</evidence>
<reference evidence="11" key="1">
    <citation type="submission" date="2023-03" db="EMBL/GenBank/DDBJ databases">
        <title>Massive genome expansion in bonnet fungi (Mycena s.s.) driven by repeated elements and novel gene families across ecological guilds.</title>
        <authorList>
            <consortium name="Lawrence Berkeley National Laboratory"/>
            <person name="Harder C.B."/>
            <person name="Miyauchi S."/>
            <person name="Viragh M."/>
            <person name="Kuo A."/>
            <person name="Thoen E."/>
            <person name="Andreopoulos B."/>
            <person name="Lu D."/>
            <person name="Skrede I."/>
            <person name="Drula E."/>
            <person name="Henrissat B."/>
            <person name="Morin E."/>
            <person name="Kohler A."/>
            <person name="Barry K."/>
            <person name="LaButti K."/>
            <person name="Morin E."/>
            <person name="Salamov A."/>
            <person name="Lipzen A."/>
            <person name="Mereny Z."/>
            <person name="Hegedus B."/>
            <person name="Baldrian P."/>
            <person name="Stursova M."/>
            <person name="Weitz H."/>
            <person name="Taylor A."/>
            <person name="Grigoriev I.V."/>
            <person name="Nagy L.G."/>
            <person name="Martin F."/>
            <person name="Kauserud H."/>
        </authorList>
    </citation>
    <scope>NUCLEOTIDE SEQUENCE</scope>
    <source>
        <strain evidence="11">CBHHK200</strain>
    </source>
</reference>
<dbReference type="Pfam" id="PF08320">
    <property type="entry name" value="PIG-X"/>
    <property type="match status" value="1"/>
</dbReference>
<proteinExistence type="inferred from homology"/>
<evidence type="ECO:0000256" key="9">
    <source>
        <dbReference type="ARBA" id="ARBA00023180"/>
    </source>
</evidence>
<keyword evidence="8" id="KW-0472">Membrane</keyword>
<evidence type="ECO:0000256" key="1">
    <source>
        <dbReference type="ARBA" id="ARBA00004389"/>
    </source>
</evidence>
<dbReference type="GO" id="GO:0005789">
    <property type="term" value="C:endoplasmic reticulum membrane"/>
    <property type="evidence" value="ECO:0007669"/>
    <property type="project" value="UniProtKB-SubCell"/>
</dbReference>
<comment type="function">
    <text evidence="10">Required for proper folding and/or the stability of a subset of proteins in the endoplasmic reticulum. Component of glycosylphosphatidylinositol-mannosyltransferase 1 which transfers the first of the 4 mannoses in the GPI-anchor precursors during GPI-anchor biosynthesis. Probably acts by stabilizing the mannosyltransferase GPI14.</text>
</comment>
<evidence type="ECO:0000256" key="5">
    <source>
        <dbReference type="ARBA" id="ARBA00022692"/>
    </source>
</evidence>
<keyword evidence="5" id="KW-0812">Transmembrane</keyword>
<comment type="caution">
    <text evidence="11">The sequence shown here is derived from an EMBL/GenBank/DDBJ whole genome shotgun (WGS) entry which is preliminary data.</text>
</comment>
<evidence type="ECO:0000256" key="7">
    <source>
        <dbReference type="ARBA" id="ARBA00022989"/>
    </source>
</evidence>
<evidence type="ECO:0000256" key="10">
    <source>
        <dbReference type="RuleBase" id="RU366056"/>
    </source>
</evidence>
<evidence type="ECO:0000256" key="4">
    <source>
        <dbReference type="ARBA" id="ARBA00022502"/>
    </source>
</evidence>
<keyword evidence="7" id="KW-1133">Transmembrane helix</keyword>
<organism evidence="11 12">
    <name type="scientific">Mycena alexandri</name>
    <dbReference type="NCBI Taxonomy" id="1745969"/>
    <lineage>
        <taxon>Eukaryota</taxon>
        <taxon>Fungi</taxon>
        <taxon>Dikarya</taxon>
        <taxon>Basidiomycota</taxon>
        <taxon>Agaricomycotina</taxon>
        <taxon>Agaricomycetes</taxon>
        <taxon>Agaricomycetidae</taxon>
        <taxon>Agaricales</taxon>
        <taxon>Marasmiineae</taxon>
        <taxon>Mycenaceae</taxon>
        <taxon>Mycena</taxon>
    </lineage>
</organism>
<evidence type="ECO:0000256" key="2">
    <source>
        <dbReference type="ARBA" id="ARBA00004687"/>
    </source>
</evidence>
<evidence type="ECO:0000256" key="6">
    <source>
        <dbReference type="ARBA" id="ARBA00022824"/>
    </source>
</evidence>
<protein>
    <recommendedName>
        <fullName evidence="10">Protein PBN1</fullName>
    </recommendedName>
</protein>
<dbReference type="Proteomes" id="UP001218188">
    <property type="component" value="Unassembled WGS sequence"/>
</dbReference>
<dbReference type="GO" id="GO:0006506">
    <property type="term" value="P:GPI anchor biosynthetic process"/>
    <property type="evidence" value="ECO:0007669"/>
    <property type="project" value="UniProtKB-KW"/>
</dbReference>
<dbReference type="InterPro" id="IPR013233">
    <property type="entry name" value="PIG-X/PBN1"/>
</dbReference>
<dbReference type="AlphaFoldDB" id="A0AAD6TFS8"/>
<name>A0AAD6TFS8_9AGAR</name>
<keyword evidence="9" id="KW-0325">Glycoprotein</keyword>
<sequence>MSYPRWSLSLSNRADAYCFKYASPCKLELPVAALGADSGALLLSITQPLPEDGLFVVEVPLHVRYGKMAMVESPFTLTQLSWPDVFVNLVSNVCTAER</sequence>
<comment type="pathway">
    <text evidence="2 10">Glycolipid biosynthesis; glycosylphosphatidylinositol-anchor biosynthesis.</text>
</comment>
<keyword evidence="4 10" id="KW-0337">GPI-anchor biosynthesis</keyword>
<gene>
    <name evidence="11" type="ORF">C8F04DRAFT_988236</name>
</gene>
<evidence type="ECO:0000256" key="8">
    <source>
        <dbReference type="ARBA" id="ARBA00023136"/>
    </source>
</evidence>
<comment type="similarity">
    <text evidence="3 10">Belongs to the PIGX family.</text>
</comment>
<keyword evidence="6 10" id="KW-0256">Endoplasmic reticulum</keyword>
<accession>A0AAD6TFS8</accession>
<comment type="subcellular location">
    <subcellularLocation>
        <location evidence="1 10">Endoplasmic reticulum membrane</location>
        <topology evidence="1 10">Single-pass membrane protein</topology>
    </subcellularLocation>
</comment>
<evidence type="ECO:0000313" key="11">
    <source>
        <dbReference type="EMBL" id="KAJ7045359.1"/>
    </source>
</evidence>
<evidence type="ECO:0000256" key="3">
    <source>
        <dbReference type="ARBA" id="ARBA00010345"/>
    </source>
</evidence>